<dbReference type="PANTHER" id="PTHR31635:SF196">
    <property type="entry name" value="REVERSE TRANSCRIPTASE DOMAIN-CONTAINING PROTEIN-RELATED"/>
    <property type="match status" value="1"/>
</dbReference>
<dbReference type="PANTHER" id="PTHR31635">
    <property type="entry name" value="REVERSE TRANSCRIPTASE DOMAIN-CONTAINING PROTEIN-RELATED"/>
    <property type="match status" value="1"/>
</dbReference>
<evidence type="ECO:0000313" key="3">
    <source>
        <dbReference type="Proteomes" id="UP000276133"/>
    </source>
</evidence>
<dbReference type="PROSITE" id="PS50878">
    <property type="entry name" value="RT_POL"/>
    <property type="match status" value="1"/>
</dbReference>
<evidence type="ECO:0000259" key="1">
    <source>
        <dbReference type="PROSITE" id="PS50878"/>
    </source>
</evidence>
<feature type="domain" description="Reverse transcriptase" evidence="1">
    <location>
        <begin position="1"/>
        <end position="155"/>
    </location>
</feature>
<comment type="caution">
    <text evidence="2">The sequence shown here is derived from an EMBL/GenBank/DDBJ whole genome shotgun (WGS) entry which is preliminary data.</text>
</comment>
<dbReference type="Pfam" id="PF00078">
    <property type="entry name" value="RVT_1"/>
    <property type="match status" value="1"/>
</dbReference>
<sequence>MLKDMIGKVEPEIWRVLKTYYQDSLALAQNKNEVSSIFKESVGVKQCGPLSQKLFSISVEDLITKIMKTDLVAEIEGIKTGILMNADDLLLITESTKKMEKVLHMCEEFGTHTEIKFNPSIAEIMRINGTKKDEVKLELCGEEIDWVKKIKYLGV</sequence>
<protein>
    <submittedName>
        <fullName evidence="2">RNA-directed DNA polymerase from mobile element jockey-like</fullName>
    </submittedName>
</protein>
<reference evidence="2 3" key="1">
    <citation type="journal article" date="2018" name="Sci. Rep.">
        <title>Genomic signatures of local adaptation to the degree of environmental predictability in rotifers.</title>
        <authorList>
            <person name="Franch-Gras L."/>
            <person name="Hahn C."/>
            <person name="Garcia-Roger E.M."/>
            <person name="Carmona M.J."/>
            <person name="Serra M."/>
            <person name="Gomez A."/>
        </authorList>
    </citation>
    <scope>NUCLEOTIDE SEQUENCE [LARGE SCALE GENOMIC DNA]</scope>
    <source>
        <strain evidence="2">HYR1</strain>
    </source>
</reference>
<evidence type="ECO:0000313" key="2">
    <source>
        <dbReference type="EMBL" id="RNA31674.1"/>
    </source>
</evidence>
<keyword evidence="3" id="KW-1185">Reference proteome</keyword>
<dbReference type="OrthoDB" id="10014409at2759"/>
<dbReference type="Proteomes" id="UP000276133">
    <property type="component" value="Unassembled WGS sequence"/>
</dbReference>
<keyword evidence="2" id="KW-0808">Transferase</keyword>
<dbReference type="GO" id="GO:0003964">
    <property type="term" value="F:RNA-directed DNA polymerase activity"/>
    <property type="evidence" value="ECO:0007669"/>
    <property type="project" value="UniProtKB-KW"/>
</dbReference>
<dbReference type="InterPro" id="IPR000477">
    <property type="entry name" value="RT_dom"/>
</dbReference>
<dbReference type="EMBL" id="REGN01001908">
    <property type="protein sequence ID" value="RNA31674.1"/>
    <property type="molecule type" value="Genomic_DNA"/>
</dbReference>
<name>A0A3M7S768_BRAPC</name>
<accession>A0A3M7S768</accession>
<dbReference type="AlphaFoldDB" id="A0A3M7S768"/>
<proteinExistence type="predicted"/>
<organism evidence="2 3">
    <name type="scientific">Brachionus plicatilis</name>
    <name type="common">Marine rotifer</name>
    <name type="synonym">Brachionus muelleri</name>
    <dbReference type="NCBI Taxonomy" id="10195"/>
    <lineage>
        <taxon>Eukaryota</taxon>
        <taxon>Metazoa</taxon>
        <taxon>Spiralia</taxon>
        <taxon>Gnathifera</taxon>
        <taxon>Rotifera</taxon>
        <taxon>Eurotatoria</taxon>
        <taxon>Monogononta</taxon>
        <taxon>Pseudotrocha</taxon>
        <taxon>Ploima</taxon>
        <taxon>Brachionidae</taxon>
        <taxon>Brachionus</taxon>
    </lineage>
</organism>
<keyword evidence="2" id="KW-0548">Nucleotidyltransferase</keyword>
<gene>
    <name evidence="2" type="ORF">BpHYR1_041728</name>
</gene>
<keyword evidence="2" id="KW-0695">RNA-directed DNA polymerase</keyword>